<evidence type="ECO:0000313" key="1">
    <source>
        <dbReference type="EMBL" id="PIA40688.1"/>
    </source>
</evidence>
<feature type="non-terminal residue" evidence="1">
    <location>
        <position position="146"/>
    </location>
</feature>
<name>A0A2G5DAY5_AQUCA</name>
<accession>A0A2G5DAY5</accession>
<organism evidence="1 2">
    <name type="scientific">Aquilegia coerulea</name>
    <name type="common">Rocky mountain columbine</name>
    <dbReference type="NCBI Taxonomy" id="218851"/>
    <lineage>
        <taxon>Eukaryota</taxon>
        <taxon>Viridiplantae</taxon>
        <taxon>Streptophyta</taxon>
        <taxon>Embryophyta</taxon>
        <taxon>Tracheophyta</taxon>
        <taxon>Spermatophyta</taxon>
        <taxon>Magnoliopsida</taxon>
        <taxon>Ranunculales</taxon>
        <taxon>Ranunculaceae</taxon>
        <taxon>Thalictroideae</taxon>
        <taxon>Aquilegia</taxon>
    </lineage>
</organism>
<dbReference type="EMBL" id="KZ305041">
    <property type="protein sequence ID" value="PIA40688.1"/>
    <property type="molecule type" value="Genomic_DNA"/>
</dbReference>
<feature type="non-terminal residue" evidence="1">
    <location>
        <position position="1"/>
    </location>
</feature>
<dbReference type="AlphaFoldDB" id="A0A2G5DAY5"/>
<evidence type="ECO:0000313" key="2">
    <source>
        <dbReference type="Proteomes" id="UP000230069"/>
    </source>
</evidence>
<dbReference type="InParanoid" id="A0A2G5DAY5"/>
<gene>
    <name evidence="1" type="ORF">AQUCO_02400033v1</name>
</gene>
<proteinExistence type="predicted"/>
<keyword evidence="2" id="KW-1185">Reference proteome</keyword>
<dbReference type="InterPro" id="IPR006594">
    <property type="entry name" value="LisH"/>
</dbReference>
<sequence>QITKVTNEKNWGNASGKIDMLWNLYISVDQHELNELKKTYGGWNIKAEASWWEDGSEFKRRKMLYGVPPPMHLLSHLLDAKKSYQMEASSVEDILPKDIIKVIIFMQSHTRFLYAILQFMNENDMHESFHLLRKESGVGLINPQAF</sequence>
<reference evidence="1 2" key="1">
    <citation type="submission" date="2017-09" db="EMBL/GenBank/DDBJ databases">
        <title>WGS assembly of Aquilegia coerulea Goldsmith.</title>
        <authorList>
            <person name="Hodges S."/>
            <person name="Kramer E."/>
            <person name="Nordborg M."/>
            <person name="Tomkins J."/>
            <person name="Borevitz J."/>
            <person name="Derieg N."/>
            <person name="Yan J."/>
            <person name="Mihaltcheva S."/>
            <person name="Hayes R.D."/>
            <person name="Rokhsar D."/>
        </authorList>
    </citation>
    <scope>NUCLEOTIDE SEQUENCE [LARGE SCALE GENOMIC DNA]</scope>
    <source>
        <strain evidence="2">cv. Goldsmith</strain>
    </source>
</reference>
<protein>
    <submittedName>
        <fullName evidence="1">Uncharacterized protein</fullName>
    </submittedName>
</protein>
<dbReference type="PROSITE" id="PS50896">
    <property type="entry name" value="LISH"/>
    <property type="match status" value="1"/>
</dbReference>
<dbReference type="Proteomes" id="UP000230069">
    <property type="component" value="Unassembled WGS sequence"/>
</dbReference>